<reference evidence="1 2" key="1">
    <citation type="submission" date="2018-07" db="EMBL/GenBank/DDBJ databases">
        <title>Genomic Encyclopedia of Type Strains, Phase III (KMG-III): the genomes of soil and plant-associated and newly described type strains.</title>
        <authorList>
            <person name="Whitman W."/>
        </authorList>
    </citation>
    <scope>NUCLEOTIDE SEQUENCE [LARGE SCALE GENOMIC DNA]</scope>
    <source>
        <strain evidence="1 2">CECT 7958</strain>
    </source>
</reference>
<protein>
    <submittedName>
        <fullName evidence="1">Uncharacterized protein</fullName>
    </submittedName>
</protein>
<evidence type="ECO:0000313" key="2">
    <source>
        <dbReference type="Proteomes" id="UP000253436"/>
    </source>
</evidence>
<evidence type="ECO:0000313" key="1">
    <source>
        <dbReference type="EMBL" id="RCW92139.1"/>
    </source>
</evidence>
<comment type="caution">
    <text evidence="1">The sequence shown here is derived from an EMBL/GenBank/DDBJ whole genome shotgun (WGS) entry which is preliminary data.</text>
</comment>
<dbReference type="InterPro" id="IPR046713">
    <property type="entry name" value="DUF6786"/>
</dbReference>
<proteinExistence type="predicted"/>
<dbReference type="Pfam" id="PF20583">
    <property type="entry name" value="DUF6786"/>
    <property type="match status" value="1"/>
</dbReference>
<gene>
    <name evidence="1" type="ORF">DFQ08_102160</name>
</gene>
<sequence length="408" mass="44950">MNVFQSYQLIPATTNTMNKANHFSKDLNFLKAHTNIIVLQEGESALAIAPQFQGRVMTSTTSVSEGPSFGWINKKVVEAGFLSEEERKGRLENQIYVFGGEERFWLGPEGGQFSLFFKPEDDFEFSNWKTPAVIDTEAFTLVSKTNNTATFEHQCELVNKSGAVFKMRIGRSISILNKASIQQIINKTFSDNIAFVGYQTNNKITNIGKKPWLPDTGLPSIWLLGMYKPSPETTIVIPFKAGEDDDLGPKVNDTYFGKVPEAYLEVNEDVLYFKGDGTKRSKIGINSKRSKGIAGSYDAVGKVLTLVTYNAQDASNGYVNSAWEYQDEPYAGDVINAYNDGAPEPGVAPMGPFYELETSSPAAALKPNETMVHIQTTIHLQGDEDELSAITEATLGVRVDAILKSLEG</sequence>
<dbReference type="EMBL" id="QPJO01000002">
    <property type="protein sequence ID" value="RCW92139.1"/>
    <property type="molecule type" value="Genomic_DNA"/>
</dbReference>
<dbReference type="Proteomes" id="UP000253436">
    <property type="component" value="Unassembled WGS sequence"/>
</dbReference>
<name>A0A368ZH04_9FLAO</name>
<dbReference type="AlphaFoldDB" id="A0A368ZH04"/>
<keyword evidence="2" id="KW-1185">Reference proteome</keyword>
<organism evidence="1 2">
    <name type="scientific">Winogradskyella arenosi</name>
    <dbReference type="NCBI Taxonomy" id="533325"/>
    <lineage>
        <taxon>Bacteria</taxon>
        <taxon>Pseudomonadati</taxon>
        <taxon>Bacteroidota</taxon>
        <taxon>Flavobacteriia</taxon>
        <taxon>Flavobacteriales</taxon>
        <taxon>Flavobacteriaceae</taxon>
        <taxon>Winogradskyella</taxon>
    </lineage>
</organism>
<accession>A0A368ZH04</accession>